<evidence type="ECO:0000313" key="4">
    <source>
        <dbReference type="Proteomes" id="UP000004995"/>
    </source>
</evidence>
<feature type="domain" description="DUF7595" evidence="2">
    <location>
        <begin position="135"/>
        <end position="203"/>
    </location>
</feature>
<proteinExistence type="predicted"/>
<evidence type="ECO:0000259" key="2">
    <source>
        <dbReference type="Pfam" id="PF24523"/>
    </source>
</evidence>
<reference evidence="4" key="1">
    <citation type="journal article" date="2012" name="Nat. Biotechnol.">
        <title>Reference genome sequence of the model plant Setaria.</title>
        <authorList>
            <person name="Bennetzen J.L."/>
            <person name="Schmutz J."/>
            <person name="Wang H."/>
            <person name="Percifield R."/>
            <person name="Hawkins J."/>
            <person name="Pontaroli A.C."/>
            <person name="Estep M."/>
            <person name="Feng L."/>
            <person name="Vaughn J.N."/>
            <person name="Grimwood J."/>
            <person name="Jenkins J."/>
            <person name="Barry K."/>
            <person name="Lindquist E."/>
            <person name="Hellsten U."/>
            <person name="Deshpande S."/>
            <person name="Wang X."/>
            <person name="Wu X."/>
            <person name="Mitros T."/>
            <person name="Triplett J."/>
            <person name="Yang X."/>
            <person name="Ye C.Y."/>
            <person name="Mauro-Herrera M."/>
            <person name="Wang L."/>
            <person name="Li P."/>
            <person name="Sharma M."/>
            <person name="Sharma R."/>
            <person name="Ronald P.C."/>
            <person name="Panaud O."/>
            <person name="Kellogg E.A."/>
            <person name="Brutnell T.P."/>
            <person name="Doust A.N."/>
            <person name="Tuskan G.A."/>
            <person name="Rokhsar D."/>
            <person name="Devos K.M."/>
        </authorList>
    </citation>
    <scope>NUCLEOTIDE SEQUENCE [LARGE SCALE GENOMIC DNA]</scope>
    <source>
        <strain evidence="4">cv. Yugu1</strain>
    </source>
</reference>
<dbReference type="PANTHER" id="PTHR35828">
    <property type="entry name" value="OS08G0203800 PROTEIN-RELATED"/>
    <property type="match status" value="1"/>
</dbReference>
<dbReference type="InParanoid" id="K3Y228"/>
<dbReference type="STRING" id="4555.K3Y228"/>
<accession>K3Y228</accession>
<evidence type="ECO:0000256" key="1">
    <source>
        <dbReference type="SAM" id="MobiDB-lite"/>
    </source>
</evidence>
<dbReference type="PANTHER" id="PTHR35828:SF25">
    <property type="entry name" value="OS08G0203800 PROTEIN"/>
    <property type="match status" value="1"/>
</dbReference>
<dbReference type="HOGENOM" id="CLU_928742_0_0_1"/>
<sequence length="300" mass="32457">MGPPPGQGPPPSVTGSTGPKMMGGRNHQRLEKWVARGSKWVEASLQQGAALPPSHLAVSGRENTPGASSLSVRDEVARVRCARGGSRRRRLVLHASTRRRLLLLPPPPGAYRLVLLPFVPAPGSALGRRRRFLTSFVRDDAGLLENAKPLAERDGLVLLRASPHAAGQQLFSLCVCSLLTGKLDVLPPLDMACFHDEGMLGYAILTSANQDDVPADGYSNLCQVLLIGVHHGNKQLQIHSFSSDAVALQNWSTAPAICFPSGLELFAGPYGRAAAVCCDTAHWLFEDYRLPYTWSKLVYR</sequence>
<feature type="region of interest" description="Disordered" evidence="1">
    <location>
        <begin position="1"/>
        <end position="25"/>
    </location>
</feature>
<keyword evidence="4" id="KW-1185">Reference proteome</keyword>
<dbReference type="EMBL" id="AGNK02002332">
    <property type="status" value="NOT_ANNOTATED_CDS"/>
    <property type="molecule type" value="Genomic_DNA"/>
</dbReference>
<evidence type="ECO:0000313" key="3">
    <source>
        <dbReference type="EnsemblPlants" id="KQL10186"/>
    </source>
</evidence>
<dbReference type="Pfam" id="PF24523">
    <property type="entry name" value="DUF7595"/>
    <property type="match status" value="1"/>
</dbReference>
<organism evidence="3 4">
    <name type="scientific">Setaria italica</name>
    <name type="common">Foxtail millet</name>
    <name type="synonym">Panicum italicum</name>
    <dbReference type="NCBI Taxonomy" id="4555"/>
    <lineage>
        <taxon>Eukaryota</taxon>
        <taxon>Viridiplantae</taxon>
        <taxon>Streptophyta</taxon>
        <taxon>Embryophyta</taxon>
        <taxon>Tracheophyta</taxon>
        <taxon>Spermatophyta</taxon>
        <taxon>Magnoliopsida</taxon>
        <taxon>Liliopsida</taxon>
        <taxon>Poales</taxon>
        <taxon>Poaceae</taxon>
        <taxon>PACMAD clade</taxon>
        <taxon>Panicoideae</taxon>
        <taxon>Panicodae</taxon>
        <taxon>Paniceae</taxon>
        <taxon>Cenchrinae</taxon>
        <taxon>Setaria</taxon>
    </lineage>
</organism>
<dbReference type="eggNOG" id="ENOG502R3Z8">
    <property type="taxonomic scope" value="Eukaryota"/>
</dbReference>
<name>K3Y228_SETIT</name>
<feature type="compositionally biased region" description="Pro residues" evidence="1">
    <location>
        <begin position="1"/>
        <end position="12"/>
    </location>
</feature>
<dbReference type="AlphaFoldDB" id="K3Y228"/>
<protein>
    <recommendedName>
        <fullName evidence="2">DUF7595 domain-containing protein</fullName>
    </recommendedName>
</protein>
<dbReference type="Gramene" id="KQL10186">
    <property type="protein sequence ID" value="KQL10186"/>
    <property type="gene ID" value="SETIT_008247mg"/>
</dbReference>
<dbReference type="Proteomes" id="UP000004995">
    <property type="component" value="Unassembled WGS sequence"/>
</dbReference>
<dbReference type="InterPro" id="IPR056016">
    <property type="entry name" value="DUF7595"/>
</dbReference>
<reference evidence="3" key="2">
    <citation type="submission" date="2018-08" db="UniProtKB">
        <authorList>
            <consortium name="EnsemblPlants"/>
        </authorList>
    </citation>
    <scope>IDENTIFICATION</scope>
    <source>
        <strain evidence="3">Yugu1</strain>
    </source>
</reference>
<dbReference type="EnsemblPlants" id="KQL10186">
    <property type="protein sequence ID" value="KQL10186"/>
    <property type="gene ID" value="SETIT_008247mg"/>
</dbReference>